<feature type="transmembrane region" description="Helical" evidence="10">
    <location>
        <begin position="93"/>
        <end position="113"/>
    </location>
</feature>
<evidence type="ECO:0000313" key="12">
    <source>
        <dbReference type="Proteomes" id="UP000051084"/>
    </source>
</evidence>
<evidence type="ECO:0000256" key="4">
    <source>
        <dbReference type="ARBA" id="ARBA00022448"/>
    </source>
</evidence>
<evidence type="ECO:0000256" key="7">
    <source>
        <dbReference type="ARBA" id="ARBA00022989"/>
    </source>
</evidence>
<dbReference type="PANTHER" id="PTHR43823:SF3">
    <property type="entry name" value="MULTIDRUG EXPORT PROTEIN MEPA"/>
    <property type="match status" value="1"/>
</dbReference>
<evidence type="ECO:0000256" key="6">
    <source>
        <dbReference type="ARBA" id="ARBA00022692"/>
    </source>
</evidence>
<keyword evidence="9" id="KW-0046">Antibiotic resistance</keyword>
<feature type="transmembrane region" description="Helical" evidence="10">
    <location>
        <begin position="355"/>
        <end position="375"/>
    </location>
</feature>
<feature type="transmembrane region" description="Helical" evidence="10">
    <location>
        <begin position="194"/>
        <end position="214"/>
    </location>
</feature>
<dbReference type="InterPro" id="IPR051327">
    <property type="entry name" value="MATE_MepA_subfamily"/>
</dbReference>
<dbReference type="Proteomes" id="UP000051084">
    <property type="component" value="Unassembled WGS sequence"/>
</dbReference>
<dbReference type="GO" id="GO:0005886">
    <property type="term" value="C:plasma membrane"/>
    <property type="evidence" value="ECO:0007669"/>
    <property type="project" value="UniProtKB-SubCell"/>
</dbReference>
<evidence type="ECO:0000256" key="2">
    <source>
        <dbReference type="ARBA" id="ARBA00008417"/>
    </source>
</evidence>
<keyword evidence="5" id="KW-1003">Cell membrane</keyword>
<keyword evidence="12" id="KW-1185">Reference proteome</keyword>
<comment type="caution">
    <text evidence="11">The sequence shown here is derived from an EMBL/GenBank/DDBJ whole genome shotgun (WGS) entry which is preliminary data.</text>
</comment>
<dbReference type="RefSeq" id="WP_056995527.1">
    <property type="nucleotide sequence ID" value="NZ_AZGC01000026.1"/>
</dbReference>
<evidence type="ECO:0000256" key="10">
    <source>
        <dbReference type="SAM" id="Phobius"/>
    </source>
</evidence>
<accession>A0A0R1UPI3</accession>
<dbReference type="EMBL" id="AZGC01000026">
    <property type="protein sequence ID" value="KRL95038.1"/>
    <property type="molecule type" value="Genomic_DNA"/>
</dbReference>
<evidence type="ECO:0000313" key="11">
    <source>
        <dbReference type="EMBL" id="KRL95038.1"/>
    </source>
</evidence>
<feature type="transmembrane region" description="Helical" evidence="10">
    <location>
        <begin position="387"/>
        <end position="408"/>
    </location>
</feature>
<feature type="transmembrane region" description="Helical" evidence="10">
    <location>
        <begin position="133"/>
        <end position="155"/>
    </location>
</feature>
<proteinExistence type="inferred from homology"/>
<evidence type="ECO:0000256" key="5">
    <source>
        <dbReference type="ARBA" id="ARBA00022475"/>
    </source>
</evidence>
<dbReference type="GO" id="GO:0046677">
    <property type="term" value="P:response to antibiotic"/>
    <property type="evidence" value="ECO:0007669"/>
    <property type="project" value="UniProtKB-KW"/>
</dbReference>
<keyword evidence="4" id="KW-0813">Transport</keyword>
<sequence length="439" mass="47642">MDHLFEHTSIKKAYFTLALPVVLSMIVNLVYNMVDTFFVSQTQNPALVAGVSQSAPIFTFLIALGDIFGLGGSSVISRLFGNKKFKTGRNVSGFAFYGALFTGIITAIILLIARTPLLHLLGASPTTWQYASQYYTILVFGAPAIVFSLAPSNILRTEGLAVSSMKASVIGTVTNIILDPIFISGFHWGAAGAAGATVLSQIISALMLAYYTGVKSQRLTVSIRETKISRHLQREILAIGIPASITNIMITFATAVTNNFLIQYGADSVAAMGIATKISMIINLIFVGFAFGAQPLIGYTYGAKDAQRFRAVVKFDLQVIISFSLLMTLVIWLLAPWLMSQFLHDSVIIAKGTTMIRWLVSSSVFAGIILVFTTIFQSLGKAQPAGWLSISRQGIIFVIVIVIAHAFFGYQGVIMAQCLADILTALLALLFWLKYQPKF</sequence>
<dbReference type="STRING" id="417373.GCA_001570685_00162"/>
<feature type="transmembrane region" description="Helical" evidence="10">
    <location>
        <begin position="12"/>
        <end position="34"/>
    </location>
</feature>
<evidence type="ECO:0000256" key="8">
    <source>
        <dbReference type="ARBA" id="ARBA00023136"/>
    </source>
</evidence>
<name>A0A0R1UPI3_9LACO</name>
<dbReference type="InterPro" id="IPR048279">
    <property type="entry name" value="MdtK-like"/>
</dbReference>
<dbReference type="PANTHER" id="PTHR43823">
    <property type="entry name" value="SPORULATION PROTEIN YKVU"/>
    <property type="match status" value="1"/>
</dbReference>
<dbReference type="AlphaFoldDB" id="A0A0R1UPI3"/>
<dbReference type="PIRSF" id="PIRSF006603">
    <property type="entry name" value="DinF"/>
    <property type="match status" value="1"/>
</dbReference>
<protein>
    <recommendedName>
        <fullName evidence="3">Multidrug export protein MepA</fullName>
    </recommendedName>
</protein>
<evidence type="ECO:0000256" key="1">
    <source>
        <dbReference type="ARBA" id="ARBA00004651"/>
    </source>
</evidence>
<dbReference type="OrthoDB" id="9811110at2"/>
<feature type="transmembrane region" description="Helical" evidence="10">
    <location>
        <begin position="414"/>
        <end position="433"/>
    </location>
</feature>
<organism evidence="11 12">
    <name type="scientific">Limosilactobacillus equigenerosi DSM 18793 = JCM 14505</name>
    <dbReference type="NCBI Taxonomy" id="1423742"/>
    <lineage>
        <taxon>Bacteria</taxon>
        <taxon>Bacillati</taxon>
        <taxon>Bacillota</taxon>
        <taxon>Bacilli</taxon>
        <taxon>Lactobacillales</taxon>
        <taxon>Lactobacillaceae</taxon>
        <taxon>Limosilactobacillus</taxon>
    </lineage>
</organism>
<feature type="transmembrane region" description="Helical" evidence="10">
    <location>
        <begin position="235"/>
        <end position="257"/>
    </location>
</feature>
<dbReference type="Pfam" id="PF01554">
    <property type="entry name" value="MatE"/>
    <property type="match status" value="2"/>
</dbReference>
<evidence type="ECO:0000256" key="3">
    <source>
        <dbReference type="ARBA" id="ARBA00022106"/>
    </source>
</evidence>
<feature type="transmembrane region" description="Helical" evidence="10">
    <location>
        <begin position="312"/>
        <end position="335"/>
    </location>
</feature>
<feature type="transmembrane region" description="Helical" evidence="10">
    <location>
        <begin position="54"/>
        <end position="81"/>
    </location>
</feature>
<reference evidence="11 12" key="1">
    <citation type="journal article" date="2015" name="Genome Announc.">
        <title>Expanding the biotechnology potential of lactobacilli through comparative genomics of 213 strains and associated genera.</title>
        <authorList>
            <person name="Sun Z."/>
            <person name="Harris H.M."/>
            <person name="McCann A."/>
            <person name="Guo C."/>
            <person name="Argimon S."/>
            <person name="Zhang W."/>
            <person name="Yang X."/>
            <person name="Jeffery I.B."/>
            <person name="Cooney J.C."/>
            <person name="Kagawa T.F."/>
            <person name="Liu W."/>
            <person name="Song Y."/>
            <person name="Salvetti E."/>
            <person name="Wrobel A."/>
            <person name="Rasinkangas P."/>
            <person name="Parkhill J."/>
            <person name="Rea M.C."/>
            <person name="O'Sullivan O."/>
            <person name="Ritari J."/>
            <person name="Douillard F.P."/>
            <person name="Paul Ross R."/>
            <person name="Yang R."/>
            <person name="Briner A.E."/>
            <person name="Felis G.E."/>
            <person name="de Vos W.M."/>
            <person name="Barrangou R."/>
            <person name="Klaenhammer T.R."/>
            <person name="Caufield P.W."/>
            <person name="Cui Y."/>
            <person name="Zhang H."/>
            <person name="O'Toole P.W."/>
        </authorList>
    </citation>
    <scope>NUCLEOTIDE SEQUENCE [LARGE SCALE GENOMIC DNA]</scope>
    <source>
        <strain evidence="11 12">DSM 18793</strain>
    </source>
</reference>
<comment type="similarity">
    <text evidence="2">Belongs to the multi antimicrobial extrusion (MATE) (TC 2.A.66.1) family. MepA subfamily.</text>
</comment>
<gene>
    <name evidence="11" type="ORF">FC21_GL001085</name>
</gene>
<dbReference type="InterPro" id="IPR002528">
    <property type="entry name" value="MATE_fam"/>
</dbReference>
<keyword evidence="8 10" id="KW-0472">Membrane</keyword>
<keyword evidence="6 10" id="KW-0812">Transmembrane</keyword>
<dbReference type="PATRIC" id="fig|1423742.4.peg.1127"/>
<dbReference type="NCBIfam" id="TIGR00797">
    <property type="entry name" value="matE"/>
    <property type="match status" value="1"/>
</dbReference>
<feature type="transmembrane region" description="Helical" evidence="10">
    <location>
        <begin position="269"/>
        <end position="291"/>
    </location>
</feature>
<dbReference type="GO" id="GO:0042910">
    <property type="term" value="F:xenobiotic transmembrane transporter activity"/>
    <property type="evidence" value="ECO:0007669"/>
    <property type="project" value="InterPro"/>
</dbReference>
<dbReference type="GO" id="GO:0015297">
    <property type="term" value="F:antiporter activity"/>
    <property type="evidence" value="ECO:0007669"/>
    <property type="project" value="InterPro"/>
</dbReference>
<dbReference type="CDD" id="cd13143">
    <property type="entry name" value="MATE_MepA_like"/>
    <property type="match status" value="1"/>
</dbReference>
<comment type="subcellular location">
    <subcellularLocation>
        <location evidence="1">Cell membrane</location>
        <topology evidence="1">Multi-pass membrane protein</topology>
    </subcellularLocation>
</comment>
<feature type="transmembrane region" description="Helical" evidence="10">
    <location>
        <begin position="167"/>
        <end position="188"/>
    </location>
</feature>
<dbReference type="InterPro" id="IPR045070">
    <property type="entry name" value="MATE_MepA-like"/>
</dbReference>
<keyword evidence="7 10" id="KW-1133">Transmembrane helix</keyword>
<evidence type="ECO:0000256" key="9">
    <source>
        <dbReference type="ARBA" id="ARBA00023251"/>
    </source>
</evidence>